<organism evidence="1 2">
    <name type="scientific">Ruegeria alba</name>
    <dbReference type="NCBI Taxonomy" id="2916756"/>
    <lineage>
        <taxon>Bacteria</taxon>
        <taxon>Pseudomonadati</taxon>
        <taxon>Pseudomonadota</taxon>
        <taxon>Alphaproteobacteria</taxon>
        <taxon>Rhodobacterales</taxon>
        <taxon>Roseobacteraceae</taxon>
        <taxon>Ruegeria</taxon>
    </lineage>
</organism>
<evidence type="ECO:0000313" key="1">
    <source>
        <dbReference type="EMBL" id="MCG6560326.1"/>
    </source>
</evidence>
<gene>
    <name evidence="1" type="ORF">MB818_19125</name>
</gene>
<accession>A0ABS9P1I6</accession>
<dbReference type="EMBL" id="JAKOEM010000024">
    <property type="protein sequence ID" value="MCG6560326.1"/>
    <property type="molecule type" value="Genomic_DNA"/>
</dbReference>
<protein>
    <submittedName>
        <fullName evidence="1">Uncharacterized protein</fullName>
    </submittedName>
</protein>
<dbReference type="Proteomes" id="UP001165279">
    <property type="component" value="Unassembled WGS sequence"/>
</dbReference>
<dbReference type="RefSeq" id="WP_234139019.1">
    <property type="nucleotide sequence ID" value="NZ_JAKOEM010000024.1"/>
</dbReference>
<proteinExistence type="predicted"/>
<name>A0ABS9P1I6_9RHOB</name>
<keyword evidence="2" id="KW-1185">Reference proteome</keyword>
<reference evidence="1" key="1">
    <citation type="submission" date="2022-02" db="EMBL/GenBank/DDBJ databases">
        <title>The genome sequence of Ruegeria sp. 1NDH52C.</title>
        <authorList>
            <person name="Du J."/>
        </authorList>
    </citation>
    <scope>NUCLEOTIDE SEQUENCE</scope>
    <source>
        <strain evidence="1">1NDH52C</strain>
    </source>
</reference>
<sequence>MCKNAKTPCPGCKKHEKVDATWMFFTDDERKAIEASRKRPALFDLSFLKPEPGHAGLCPATSNG</sequence>
<evidence type="ECO:0000313" key="2">
    <source>
        <dbReference type="Proteomes" id="UP001165279"/>
    </source>
</evidence>
<comment type="caution">
    <text evidence="1">The sequence shown here is derived from an EMBL/GenBank/DDBJ whole genome shotgun (WGS) entry which is preliminary data.</text>
</comment>